<evidence type="ECO:0000259" key="2">
    <source>
        <dbReference type="PROSITE" id="PS50110"/>
    </source>
</evidence>
<dbReference type="PANTHER" id="PTHR44520">
    <property type="entry name" value="RESPONSE REGULATOR RCP1-RELATED"/>
    <property type="match status" value="1"/>
</dbReference>
<gene>
    <name evidence="3" type="ORF">GCM10023183_36500</name>
</gene>
<dbReference type="RefSeq" id="WP_345169482.1">
    <property type="nucleotide sequence ID" value="NZ_BAABGX010000003.1"/>
</dbReference>
<dbReference type="CDD" id="cd00156">
    <property type="entry name" value="REC"/>
    <property type="match status" value="1"/>
</dbReference>
<dbReference type="SMART" id="SM00448">
    <property type="entry name" value="REC"/>
    <property type="match status" value="1"/>
</dbReference>
<dbReference type="Gene3D" id="3.40.50.2300">
    <property type="match status" value="1"/>
</dbReference>
<dbReference type="Pfam" id="PF00072">
    <property type="entry name" value="Response_reg"/>
    <property type="match status" value="1"/>
</dbReference>
<dbReference type="InterPro" id="IPR001789">
    <property type="entry name" value="Sig_transdc_resp-reg_receiver"/>
</dbReference>
<evidence type="ECO:0000256" key="1">
    <source>
        <dbReference type="PROSITE-ProRule" id="PRU00169"/>
    </source>
</evidence>
<evidence type="ECO:0000313" key="4">
    <source>
        <dbReference type="Proteomes" id="UP001501844"/>
    </source>
</evidence>
<dbReference type="PANTHER" id="PTHR44520:SF2">
    <property type="entry name" value="RESPONSE REGULATOR RCP1"/>
    <property type="match status" value="1"/>
</dbReference>
<dbReference type="EMBL" id="BAABGX010000003">
    <property type="protein sequence ID" value="GAA4315679.1"/>
    <property type="molecule type" value="Genomic_DNA"/>
</dbReference>
<feature type="domain" description="Response regulatory" evidence="2">
    <location>
        <begin position="2"/>
        <end position="128"/>
    </location>
</feature>
<feature type="modified residue" description="4-aspartylphosphate" evidence="1">
    <location>
        <position position="58"/>
    </location>
</feature>
<sequence length="130" mass="15079">MKTYLIDDDHISTFITAQTLRLENFSDDIHTFLCAEKALEQLIGETSRKESPEVIFLDLNMPGMNGWEFLESIKPYEPQLANKCRIYILTSSLDYTDSLRMKDYPLVTDLLHKPIVPEDIQVILAESLRR</sequence>
<dbReference type="InterPro" id="IPR052893">
    <property type="entry name" value="TCS_response_regulator"/>
</dbReference>
<proteinExistence type="predicted"/>
<dbReference type="PROSITE" id="PS50110">
    <property type="entry name" value="RESPONSE_REGULATORY"/>
    <property type="match status" value="1"/>
</dbReference>
<dbReference type="Proteomes" id="UP001501844">
    <property type="component" value="Unassembled WGS sequence"/>
</dbReference>
<organism evidence="3 4">
    <name type="scientific">Nibribacter koreensis</name>
    <dbReference type="NCBI Taxonomy" id="1084519"/>
    <lineage>
        <taxon>Bacteria</taxon>
        <taxon>Pseudomonadati</taxon>
        <taxon>Bacteroidota</taxon>
        <taxon>Cytophagia</taxon>
        <taxon>Cytophagales</taxon>
        <taxon>Hymenobacteraceae</taxon>
        <taxon>Nibribacter</taxon>
    </lineage>
</organism>
<dbReference type="SUPFAM" id="SSF52172">
    <property type="entry name" value="CheY-like"/>
    <property type="match status" value="1"/>
</dbReference>
<evidence type="ECO:0000313" key="3">
    <source>
        <dbReference type="EMBL" id="GAA4315679.1"/>
    </source>
</evidence>
<comment type="caution">
    <text evidence="3">The sequence shown here is derived from an EMBL/GenBank/DDBJ whole genome shotgun (WGS) entry which is preliminary data.</text>
</comment>
<keyword evidence="4" id="KW-1185">Reference proteome</keyword>
<accession>A0ABP8G217</accession>
<keyword evidence="1" id="KW-0597">Phosphoprotein</keyword>
<dbReference type="InterPro" id="IPR011006">
    <property type="entry name" value="CheY-like_superfamily"/>
</dbReference>
<reference evidence="4" key="1">
    <citation type="journal article" date="2019" name="Int. J. Syst. Evol. Microbiol.">
        <title>The Global Catalogue of Microorganisms (GCM) 10K type strain sequencing project: providing services to taxonomists for standard genome sequencing and annotation.</title>
        <authorList>
            <consortium name="The Broad Institute Genomics Platform"/>
            <consortium name="The Broad Institute Genome Sequencing Center for Infectious Disease"/>
            <person name="Wu L."/>
            <person name="Ma J."/>
        </authorList>
    </citation>
    <scope>NUCLEOTIDE SEQUENCE [LARGE SCALE GENOMIC DNA]</scope>
    <source>
        <strain evidence="4">JCM 17917</strain>
    </source>
</reference>
<protein>
    <submittedName>
        <fullName evidence="3">Response regulator</fullName>
    </submittedName>
</protein>
<name>A0ABP8G217_9BACT</name>